<dbReference type="PATRIC" id="fig|157838.3.peg.3564"/>
<dbReference type="PROSITE" id="PS50850">
    <property type="entry name" value="MFS"/>
    <property type="match status" value="1"/>
</dbReference>
<feature type="transmembrane region" description="Helical" evidence="7">
    <location>
        <begin position="207"/>
        <end position="230"/>
    </location>
</feature>
<evidence type="ECO:0000256" key="3">
    <source>
        <dbReference type="ARBA" id="ARBA00022475"/>
    </source>
</evidence>
<keyword evidence="10" id="KW-1185">Reference proteome</keyword>
<keyword evidence="2" id="KW-0813">Transport</keyword>
<comment type="subcellular location">
    <subcellularLocation>
        <location evidence="1">Cell membrane</location>
        <topology evidence="1">Multi-pass membrane protein</topology>
    </subcellularLocation>
</comment>
<feature type="transmembrane region" description="Helical" evidence="7">
    <location>
        <begin position="344"/>
        <end position="367"/>
    </location>
</feature>
<gene>
    <name evidence="9" type="ORF">AN964_16125</name>
</gene>
<feature type="transmembrane region" description="Helical" evidence="7">
    <location>
        <begin position="6"/>
        <end position="29"/>
    </location>
</feature>
<dbReference type="EMBL" id="LJJC01000004">
    <property type="protein sequence ID" value="KQL55531.1"/>
    <property type="molecule type" value="Genomic_DNA"/>
</dbReference>
<feature type="domain" description="Major facilitator superfamily (MFS) profile" evidence="8">
    <location>
        <begin position="7"/>
        <end position="399"/>
    </location>
</feature>
<keyword evidence="6 7" id="KW-0472">Membrane</keyword>
<dbReference type="GO" id="GO:0022857">
    <property type="term" value="F:transmembrane transporter activity"/>
    <property type="evidence" value="ECO:0007669"/>
    <property type="project" value="InterPro"/>
</dbReference>
<feature type="transmembrane region" description="Helical" evidence="7">
    <location>
        <begin position="104"/>
        <end position="125"/>
    </location>
</feature>
<evidence type="ECO:0000256" key="2">
    <source>
        <dbReference type="ARBA" id="ARBA00022448"/>
    </source>
</evidence>
<feature type="transmembrane region" description="Helical" evidence="7">
    <location>
        <begin position="74"/>
        <end position="92"/>
    </location>
</feature>
<feature type="transmembrane region" description="Helical" evidence="7">
    <location>
        <begin position="286"/>
        <end position="305"/>
    </location>
</feature>
<dbReference type="STRING" id="157838.AN964_16125"/>
<dbReference type="Proteomes" id="UP000051888">
    <property type="component" value="Unassembled WGS sequence"/>
</dbReference>
<dbReference type="AlphaFoldDB" id="A0A0Q3X0F8"/>
<evidence type="ECO:0000313" key="9">
    <source>
        <dbReference type="EMBL" id="KQL55531.1"/>
    </source>
</evidence>
<feature type="transmembrane region" description="Helical" evidence="7">
    <location>
        <begin position="145"/>
        <end position="178"/>
    </location>
</feature>
<keyword evidence="3" id="KW-1003">Cell membrane</keyword>
<keyword evidence="5 7" id="KW-1133">Transmembrane helix</keyword>
<dbReference type="InterPro" id="IPR011701">
    <property type="entry name" value="MFS"/>
</dbReference>
<dbReference type="PANTHER" id="PTHR43414">
    <property type="entry name" value="MULTIDRUG RESISTANCE PROTEIN MDTG"/>
    <property type="match status" value="1"/>
</dbReference>
<name>A0A0Q3X0F8_9BACI</name>
<comment type="caution">
    <text evidence="9">The sequence shown here is derived from an EMBL/GenBank/DDBJ whole genome shotgun (WGS) entry which is preliminary data.</text>
</comment>
<accession>A0A0Q3X0F8</accession>
<evidence type="ECO:0000256" key="5">
    <source>
        <dbReference type="ARBA" id="ARBA00022989"/>
    </source>
</evidence>
<dbReference type="GO" id="GO:0005886">
    <property type="term" value="C:plasma membrane"/>
    <property type="evidence" value="ECO:0007669"/>
    <property type="project" value="UniProtKB-SubCell"/>
</dbReference>
<dbReference type="OrthoDB" id="5338069at2"/>
<keyword evidence="4 7" id="KW-0812">Transmembrane</keyword>
<organism evidence="9 10">
    <name type="scientific">Heyndrickxia shackletonii</name>
    <dbReference type="NCBI Taxonomy" id="157838"/>
    <lineage>
        <taxon>Bacteria</taxon>
        <taxon>Bacillati</taxon>
        <taxon>Bacillota</taxon>
        <taxon>Bacilli</taxon>
        <taxon>Bacillales</taxon>
        <taxon>Bacillaceae</taxon>
        <taxon>Heyndrickxia</taxon>
    </lineage>
</organism>
<sequence>MKNVHLPIKIVSIVTALSLVGDSMLYITLPIFWKEAGLSSLWQVGFLLSINRFVRLPANPLIGWLYNRISLKSGLIFAIIIGSISTLGYGVVKGFLGWIILRSLWGIAWSFFRIGGLAVVVQYSNDHDRGKAMGLYNGLYRTGSLVGMLIGGILAPILGLHVVSIIFGIFSLMGLPLIYKYLQTKSLESRKKQHKINIRSSYQSKSYIAILVISSFFITMFIQGIFTSTLSSLIEHHYGKSIQLAGIIISVTALSGVLQSIRWVWEPFLGSRIGEWSDGPKGRKPLFIGSLLLAAVSYGFLSIQITITSWIFITLIFMVSATGITTLIDALAGDIAKSSNAVSFLTLYSVVQDIGAALGPFIGYFFIGFKSGFLYLYFGVASIFLFLALIWFFLQSKQKVSFKTETLEQ</sequence>
<protein>
    <submittedName>
        <fullName evidence="9">MFS transporter</fullName>
    </submittedName>
</protein>
<evidence type="ECO:0000256" key="6">
    <source>
        <dbReference type="ARBA" id="ARBA00023136"/>
    </source>
</evidence>
<proteinExistence type="predicted"/>
<dbReference type="Gene3D" id="1.20.1250.20">
    <property type="entry name" value="MFS general substrate transporter like domains"/>
    <property type="match status" value="2"/>
</dbReference>
<dbReference type="SUPFAM" id="SSF103473">
    <property type="entry name" value="MFS general substrate transporter"/>
    <property type="match status" value="1"/>
</dbReference>
<dbReference type="InterPro" id="IPR036259">
    <property type="entry name" value="MFS_trans_sf"/>
</dbReference>
<evidence type="ECO:0000256" key="7">
    <source>
        <dbReference type="SAM" id="Phobius"/>
    </source>
</evidence>
<evidence type="ECO:0000313" key="10">
    <source>
        <dbReference type="Proteomes" id="UP000051888"/>
    </source>
</evidence>
<feature type="transmembrane region" description="Helical" evidence="7">
    <location>
        <begin position="311"/>
        <end position="332"/>
    </location>
</feature>
<evidence type="ECO:0000256" key="1">
    <source>
        <dbReference type="ARBA" id="ARBA00004651"/>
    </source>
</evidence>
<feature type="transmembrane region" description="Helical" evidence="7">
    <location>
        <begin position="242"/>
        <end position="265"/>
    </location>
</feature>
<evidence type="ECO:0000259" key="8">
    <source>
        <dbReference type="PROSITE" id="PS50850"/>
    </source>
</evidence>
<dbReference type="PANTHER" id="PTHR43414:SF6">
    <property type="entry name" value="MULTIDRUG RESISTANCE PROTEIN MDTG"/>
    <property type="match status" value="1"/>
</dbReference>
<reference evidence="9 10" key="1">
    <citation type="submission" date="2015-09" db="EMBL/GenBank/DDBJ databases">
        <title>Genome sequencing project for genomic taxonomy and phylogenomics of Bacillus-like bacteria.</title>
        <authorList>
            <person name="Liu B."/>
            <person name="Wang J."/>
            <person name="Zhu Y."/>
            <person name="Liu G."/>
            <person name="Chen Q."/>
            <person name="Chen Z."/>
            <person name="Lan J."/>
            <person name="Che J."/>
            <person name="Ge C."/>
            <person name="Shi H."/>
            <person name="Pan Z."/>
            <person name="Liu X."/>
        </authorList>
    </citation>
    <scope>NUCLEOTIDE SEQUENCE [LARGE SCALE GENOMIC DNA]</scope>
    <source>
        <strain evidence="9 10">LMG 18435</strain>
    </source>
</reference>
<evidence type="ECO:0000256" key="4">
    <source>
        <dbReference type="ARBA" id="ARBA00022692"/>
    </source>
</evidence>
<dbReference type="InterPro" id="IPR020846">
    <property type="entry name" value="MFS_dom"/>
</dbReference>
<dbReference type="Pfam" id="PF07690">
    <property type="entry name" value="MFS_1"/>
    <property type="match status" value="2"/>
</dbReference>
<feature type="transmembrane region" description="Helical" evidence="7">
    <location>
        <begin position="373"/>
        <end position="394"/>
    </location>
</feature>